<keyword evidence="2" id="KW-1185">Reference proteome</keyword>
<dbReference type="EMBL" id="CP133620">
    <property type="protein sequence ID" value="WMV47467.1"/>
    <property type="molecule type" value="Genomic_DNA"/>
</dbReference>
<accession>A0AAF0UJP5</accession>
<organism evidence="1 2">
    <name type="scientific">Solanum verrucosum</name>
    <dbReference type="NCBI Taxonomy" id="315347"/>
    <lineage>
        <taxon>Eukaryota</taxon>
        <taxon>Viridiplantae</taxon>
        <taxon>Streptophyta</taxon>
        <taxon>Embryophyta</taxon>
        <taxon>Tracheophyta</taxon>
        <taxon>Spermatophyta</taxon>
        <taxon>Magnoliopsida</taxon>
        <taxon>eudicotyledons</taxon>
        <taxon>Gunneridae</taxon>
        <taxon>Pentapetalae</taxon>
        <taxon>asterids</taxon>
        <taxon>lamiids</taxon>
        <taxon>Solanales</taxon>
        <taxon>Solanaceae</taxon>
        <taxon>Solanoideae</taxon>
        <taxon>Solaneae</taxon>
        <taxon>Solanum</taxon>
    </lineage>
</organism>
<proteinExistence type="predicted"/>
<gene>
    <name evidence="1" type="ORF">MTR67_040852</name>
</gene>
<evidence type="ECO:0000313" key="1">
    <source>
        <dbReference type="EMBL" id="WMV47467.1"/>
    </source>
</evidence>
<reference evidence="1" key="1">
    <citation type="submission" date="2023-08" db="EMBL/GenBank/DDBJ databases">
        <title>A de novo genome assembly of Solanum verrucosum Schlechtendal, a Mexican diploid species geographically isolated from the other diploid A-genome species in potato relatives.</title>
        <authorList>
            <person name="Hosaka K."/>
        </authorList>
    </citation>
    <scope>NUCLEOTIDE SEQUENCE</scope>
    <source>
        <tissue evidence="1">Young leaves</tissue>
    </source>
</reference>
<protein>
    <submittedName>
        <fullName evidence="1">Uncharacterized protein</fullName>
    </submittedName>
</protein>
<dbReference type="PANTHER" id="PTHR34145">
    <property type="entry name" value="OS02G0105600 PROTEIN"/>
    <property type="match status" value="1"/>
</dbReference>
<dbReference type="AlphaFoldDB" id="A0AAF0UJP5"/>
<dbReference type="PANTHER" id="PTHR34145:SF68">
    <property type="entry name" value="FBD DOMAIN-CONTAINING PROTEIN"/>
    <property type="match status" value="1"/>
</dbReference>
<evidence type="ECO:0000313" key="2">
    <source>
        <dbReference type="Proteomes" id="UP001234989"/>
    </source>
</evidence>
<dbReference type="InterPro" id="IPR053772">
    <property type="entry name" value="At1g61320/At1g61330-like"/>
</dbReference>
<dbReference type="Proteomes" id="UP001234989">
    <property type="component" value="Chromosome 9"/>
</dbReference>
<name>A0AAF0UJP5_SOLVR</name>
<sequence>MGGNSLSNSLEELDIAEYPNLKSLELSGLSYSRRVNIGRSESLRDLKINNVLFLYPQKIEVDAPNLVSLEYEGDDIPQLKLAKESSKFNNLTLNSRIYTLNDEWFCRLMESLSNSTSWSQVSLHIYSCDEINMGHLKQHYRVATPKVDVLDVIIESRVDFPTFVDALLWCFHPRRLNISSSFKMIIYLINRLLYMKNSSHSTDSHGNEPQLSQLKEVKAYKFDGKNESWHPVKPESMKLKARDPNEMEKFYFLLNW</sequence>